<proteinExistence type="predicted"/>
<feature type="coiled-coil region" evidence="1">
    <location>
        <begin position="27"/>
        <end position="54"/>
    </location>
</feature>
<keyword evidence="1" id="KW-0175">Coiled coil</keyword>
<protein>
    <submittedName>
        <fullName evidence="2">Uncharacterized protein</fullName>
    </submittedName>
</protein>
<sequence>MTVTYIKQFRDEETGEVTHEQIADSEIRCMNNQIQMLKAALEAEMQAVADLRELLDAVRKIAYDINEQLLKGGH</sequence>
<name>A0A6J5M3R5_9CAUD</name>
<accession>A0A6J5M3R5</accession>
<evidence type="ECO:0000256" key="1">
    <source>
        <dbReference type="SAM" id="Coils"/>
    </source>
</evidence>
<organism evidence="2">
    <name type="scientific">uncultured Caudovirales phage</name>
    <dbReference type="NCBI Taxonomy" id="2100421"/>
    <lineage>
        <taxon>Viruses</taxon>
        <taxon>Duplodnaviria</taxon>
        <taxon>Heunggongvirae</taxon>
        <taxon>Uroviricota</taxon>
        <taxon>Caudoviricetes</taxon>
        <taxon>Peduoviridae</taxon>
        <taxon>Maltschvirus</taxon>
        <taxon>Maltschvirus maltsch</taxon>
    </lineage>
</organism>
<gene>
    <name evidence="2" type="ORF">UFOVP417_15</name>
</gene>
<evidence type="ECO:0000313" key="2">
    <source>
        <dbReference type="EMBL" id="CAB4141444.1"/>
    </source>
</evidence>
<reference evidence="2" key="1">
    <citation type="submission" date="2020-04" db="EMBL/GenBank/DDBJ databases">
        <authorList>
            <person name="Chiriac C."/>
            <person name="Salcher M."/>
            <person name="Ghai R."/>
            <person name="Kavagutti S V."/>
        </authorList>
    </citation>
    <scope>NUCLEOTIDE SEQUENCE</scope>
</reference>
<dbReference type="EMBL" id="LR796393">
    <property type="protein sequence ID" value="CAB4141444.1"/>
    <property type="molecule type" value="Genomic_DNA"/>
</dbReference>